<dbReference type="PANTHER" id="PTHR11933:SF5">
    <property type="entry name" value="MITOCHONDRIAL TRNA-SPECIFIC 2-THIOURIDYLASE 1"/>
    <property type="match status" value="1"/>
</dbReference>
<dbReference type="Proteomes" id="UP000698222">
    <property type="component" value="Unassembled WGS sequence"/>
</dbReference>
<evidence type="ECO:0000259" key="12">
    <source>
        <dbReference type="Pfam" id="PF20259"/>
    </source>
</evidence>
<feature type="binding site" evidence="9">
    <location>
        <position position="125"/>
    </location>
    <ligand>
        <name>ATP</name>
        <dbReference type="ChEBI" id="CHEBI:30616"/>
    </ligand>
</feature>
<comment type="function">
    <text evidence="9">Catalyzes the 2-thiolation of uridine at the wobble position (U34) of tRNA, leading to the formation of s(2)U34.</text>
</comment>
<dbReference type="Gene3D" id="3.40.50.620">
    <property type="entry name" value="HUPs"/>
    <property type="match status" value="1"/>
</dbReference>
<dbReference type="HAMAP" id="MF_00144">
    <property type="entry name" value="tRNA_thiouridyl_MnmA"/>
    <property type="match status" value="1"/>
</dbReference>
<sequence length="398" mass="41554">MKVLAAMSGGVDSAVAAARAAEAGHEVVGVHMALSKNRDQTRSGSRGCCTVEDASDARRAAEKIGIPYYVWDLSDDFHDLVVEDFLSEYAAGRTPNPCVRCNERIKFASLLERATVLGFDAVCTGHYASIRADGPGGAPSLHRSRNQAKDQSYVLAVMGPDAVGRSVFPLGEYETKDEVRAEARSRGLGVSTKPDSYDICFVADGDTRGFLERNLGQAPGEIRDPDGAVLGTHRGTHGFTIGQRKGLGLQQPAADGAPRYVVDIDPSSRQVVVGAAELLSTRELIATDVVAFEPLSPGREVRAQIRAHGESIPAEVLEVPATATAAVPATAPRTGTGSADPAAGPASGTDPGTASPATASASLRVSLETPIRGVAPGQTLVLYDGDRVIAASTLERRA</sequence>
<dbReference type="CDD" id="cd01998">
    <property type="entry name" value="MnmA_TRMU-like"/>
    <property type="match status" value="1"/>
</dbReference>
<evidence type="ECO:0000256" key="7">
    <source>
        <dbReference type="ARBA" id="ARBA00023157"/>
    </source>
</evidence>
<dbReference type="InterPro" id="IPR046884">
    <property type="entry name" value="MnmA-like_central"/>
</dbReference>
<evidence type="ECO:0000256" key="9">
    <source>
        <dbReference type="HAMAP-Rule" id="MF_00144"/>
    </source>
</evidence>
<evidence type="ECO:0000313" key="13">
    <source>
        <dbReference type="EMBL" id="MBP2408021.1"/>
    </source>
</evidence>
<feature type="site" description="Interaction with tRNA" evidence="9">
    <location>
        <position position="126"/>
    </location>
</feature>
<dbReference type="Gene3D" id="2.30.30.280">
    <property type="entry name" value="Adenine nucleotide alpha hydrolases-like domains"/>
    <property type="match status" value="1"/>
</dbReference>
<keyword evidence="4 9" id="KW-0547">Nucleotide-binding</keyword>
<evidence type="ECO:0000256" key="8">
    <source>
        <dbReference type="ARBA" id="ARBA00051542"/>
    </source>
</evidence>
<dbReference type="Pfam" id="PF20258">
    <property type="entry name" value="tRNA_Me_trans_C"/>
    <property type="match status" value="1"/>
</dbReference>
<evidence type="ECO:0000256" key="6">
    <source>
        <dbReference type="ARBA" id="ARBA00022884"/>
    </source>
</evidence>
<comment type="caution">
    <text evidence="9">Lacks conserved residue(s) required for the propagation of feature annotation.</text>
</comment>
<dbReference type="PANTHER" id="PTHR11933">
    <property type="entry name" value="TRNA 5-METHYLAMINOMETHYL-2-THIOURIDYLATE -METHYLTRANSFERASE"/>
    <property type="match status" value="1"/>
</dbReference>
<name>A0ABS4YGY6_9MICO</name>
<comment type="caution">
    <text evidence="13">The sequence shown here is derived from an EMBL/GenBank/DDBJ whole genome shotgun (WGS) entry which is preliminary data.</text>
</comment>
<dbReference type="EMBL" id="JAGIOC010000001">
    <property type="protein sequence ID" value="MBP2408021.1"/>
    <property type="molecule type" value="Genomic_DNA"/>
</dbReference>
<dbReference type="Pfam" id="PF03054">
    <property type="entry name" value="tRNA_Me_trans"/>
    <property type="match status" value="1"/>
</dbReference>
<keyword evidence="2 9" id="KW-0808">Transferase</keyword>
<dbReference type="Gene3D" id="2.40.30.10">
    <property type="entry name" value="Translation factors"/>
    <property type="match status" value="1"/>
</dbReference>
<dbReference type="NCBIfam" id="TIGR00420">
    <property type="entry name" value="trmU"/>
    <property type="match status" value="1"/>
</dbReference>
<feature type="active site" description="Nucleophile" evidence="9">
    <location>
        <position position="101"/>
    </location>
</feature>
<dbReference type="InterPro" id="IPR004506">
    <property type="entry name" value="MnmA-like"/>
</dbReference>
<keyword evidence="9" id="KW-0963">Cytoplasm</keyword>
<evidence type="ECO:0000313" key="14">
    <source>
        <dbReference type="Proteomes" id="UP000698222"/>
    </source>
</evidence>
<evidence type="ECO:0000256" key="5">
    <source>
        <dbReference type="ARBA" id="ARBA00022840"/>
    </source>
</evidence>
<dbReference type="SUPFAM" id="SSF52402">
    <property type="entry name" value="Adenine nucleotide alpha hydrolases-like"/>
    <property type="match status" value="1"/>
</dbReference>
<dbReference type="GO" id="GO:0016740">
    <property type="term" value="F:transferase activity"/>
    <property type="evidence" value="ECO:0007669"/>
    <property type="project" value="UniProtKB-KW"/>
</dbReference>
<feature type="binding site" evidence="9">
    <location>
        <position position="32"/>
    </location>
    <ligand>
        <name>ATP</name>
        <dbReference type="ChEBI" id="CHEBI:30616"/>
    </ligand>
</feature>
<comment type="catalytic activity">
    <reaction evidence="8 9">
        <text>S-sulfanyl-L-cysteinyl-[protein] + uridine(34) in tRNA + AH2 + ATP = 2-thiouridine(34) in tRNA + L-cysteinyl-[protein] + A + AMP + diphosphate + H(+)</text>
        <dbReference type="Rhea" id="RHEA:47032"/>
        <dbReference type="Rhea" id="RHEA-COMP:10131"/>
        <dbReference type="Rhea" id="RHEA-COMP:11726"/>
        <dbReference type="Rhea" id="RHEA-COMP:11727"/>
        <dbReference type="Rhea" id="RHEA-COMP:11728"/>
        <dbReference type="ChEBI" id="CHEBI:13193"/>
        <dbReference type="ChEBI" id="CHEBI:15378"/>
        <dbReference type="ChEBI" id="CHEBI:17499"/>
        <dbReference type="ChEBI" id="CHEBI:29950"/>
        <dbReference type="ChEBI" id="CHEBI:30616"/>
        <dbReference type="ChEBI" id="CHEBI:33019"/>
        <dbReference type="ChEBI" id="CHEBI:61963"/>
        <dbReference type="ChEBI" id="CHEBI:65315"/>
        <dbReference type="ChEBI" id="CHEBI:87170"/>
        <dbReference type="ChEBI" id="CHEBI:456215"/>
        <dbReference type="EC" id="2.8.1.13"/>
    </reaction>
</comment>
<dbReference type="InterPro" id="IPR046885">
    <property type="entry name" value="MnmA-like_C"/>
</dbReference>
<keyword evidence="7" id="KW-1015">Disulfide bond</keyword>
<protein>
    <recommendedName>
        <fullName evidence="9">tRNA-specific 2-thiouridylase MnmA</fullName>
        <ecNumber evidence="9">2.8.1.13</ecNumber>
    </recommendedName>
</protein>
<feature type="active site" description="Cysteine persulfide intermediate" evidence="9">
    <location>
        <position position="200"/>
    </location>
</feature>
<dbReference type="NCBIfam" id="NF001138">
    <property type="entry name" value="PRK00143.1"/>
    <property type="match status" value="1"/>
</dbReference>
<evidence type="ECO:0000259" key="11">
    <source>
        <dbReference type="Pfam" id="PF20258"/>
    </source>
</evidence>
<evidence type="ECO:0000256" key="1">
    <source>
        <dbReference type="ARBA" id="ARBA00022555"/>
    </source>
</evidence>
<proteinExistence type="inferred from homology"/>
<dbReference type="InterPro" id="IPR023382">
    <property type="entry name" value="MnmA-like_central_sf"/>
</dbReference>
<feature type="region of interest" description="Interaction with tRNA" evidence="9">
    <location>
        <begin position="149"/>
        <end position="151"/>
    </location>
</feature>
<comment type="subcellular location">
    <subcellularLocation>
        <location evidence="9">Cytoplasm</location>
    </subcellularLocation>
</comment>
<feature type="region of interest" description="Disordered" evidence="10">
    <location>
        <begin position="330"/>
        <end position="360"/>
    </location>
</feature>
<feature type="domain" description="tRNA-specific 2-thiouridylase MnmA-like central" evidence="12">
    <location>
        <begin position="209"/>
        <end position="274"/>
    </location>
</feature>
<keyword evidence="14" id="KW-1185">Reference proteome</keyword>
<dbReference type="Pfam" id="PF20259">
    <property type="entry name" value="tRNA_Me_trans_M"/>
    <property type="match status" value="1"/>
</dbReference>
<reference evidence="13 14" key="1">
    <citation type="submission" date="2021-03" db="EMBL/GenBank/DDBJ databases">
        <title>Sequencing the genomes of 1000 actinobacteria strains.</title>
        <authorList>
            <person name="Klenk H.-P."/>
        </authorList>
    </citation>
    <scope>NUCLEOTIDE SEQUENCE [LARGE SCALE GENOMIC DNA]</scope>
    <source>
        <strain evidence="13 14">DSM 14564</strain>
    </source>
</reference>
<dbReference type="RefSeq" id="WP_209887898.1">
    <property type="nucleotide sequence ID" value="NZ_BAAAJV010000002.1"/>
</dbReference>
<accession>A0ABS4YGY6</accession>
<feature type="site" description="Interaction with tRNA" evidence="9">
    <location>
        <position position="378"/>
    </location>
</feature>
<feature type="domain" description="tRNA-specific 2-thiouridylase MnmA-like C-terminal" evidence="11">
    <location>
        <begin position="361"/>
        <end position="389"/>
    </location>
</feature>
<dbReference type="EC" id="2.8.1.13" evidence="9"/>
<keyword evidence="5 9" id="KW-0067">ATP-binding</keyword>
<keyword evidence="6 9" id="KW-0694">RNA-binding</keyword>
<keyword evidence="1 9" id="KW-0820">tRNA-binding</keyword>
<evidence type="ECO:0000256" key="4">
    <source>
        <dbReference type="ARBA" id="ARBA00022741"/>
    </source>
</evidence>
<dbReference type="InterPro" id="IPR014729">
    <property type="entry name" value="Rossmann-like_a/b/a_fold"/>
</dbReference>
<keyword evidence="3 9" id="KW-0819">tRNA processing</keyword>
<evidence type="ECO:0000256" key="10">
    <source>
        <dbReference type="SAM" id="MobiDB-lite"/>
    </source>
</evidence>
<evidence type="ECO:0000256" key="2">
    <source>
        <dbReference type="ARBA" id="ARBA00022679"/>
    </source>
</evidence>
<evidence type="ECO:0000256" key="3">
    <source>
        <dbReference type="ARBA" id="ARBA00022694"/>
    </source>
</evidence>
<gene>
    <name evidence="9" type="primary">mnmA</name>
    <name evidence="13" type="ORF">JOF44_000924</name>
</gene>
<organism evidence="13 14">
    <name type="scientific">Brachybacterium fresconis</name>
    <dbReference type="NCBI Taxonomy" id="173363"/>
    <lineage>
        <taxon>Bacteria</taxon>
        <taxon>Bacillati</taxon>
        <taxon>Actinomycetota</taxon>
        <taxon>Actinomycetes</taxon>
        <taxon>Micrococcales</taxon>
        <taxon>Dermabacteraceae</taxon>
        <taxon>Brachybacterium</taxon>
    </lineage>
</organism>
<feature type="binding site" evidence="9">
    <location>
        <begin position="6"/>
        <end position="13"/>
    </location>
    <ligand>
        <name>ATP</name>
        <dbReference type="ChEBI" id="CHEBI:30616"/>
    </ligand>
</feature>
<comment type="similarity">
    <text evidence="9">Belongs to the MnmA/TRMU family.</text>
</comment>